<gene>
    <name evidence="8" type="ORF">AW736_18620</name>
</gene>
<keyword evidence="5" id="KW-0732">Signal</keyword>
<evidence type="ECO:0000313" key="9">
    <source>
        <dbReference type="Proteomes" id="UP000078486"/>
    </source>
</evidence>
<dbReference type="InterPro" id="IPR000531">
    <property type="entry name" value="Beta-barrel_TonB"/>
</dbReference>
<evidence type="ECO:0000259" key="7">
    <source>
        <dbReference type="Pfam" id="PF07715"/>
    </source>
</evidence>
<dbReference type="GO" id="GO:0009279">
    <property type="term" value="C:cell outer membrane"/>
    <property type="evidence" value="ECO:0007669"/>
    <property type="project" value="UniProtKB-SubCell"/>
</dbReference>
<evidence type="ECO:0000256" key="5">
    <source>
        <dbReference type="SAM" id="SignalP"/>
    </source>
</evidence>
<dbReference type="OrthoDB" id="174689at2"/>
<evidence type="ECO:0000256" key="3">
    <source>
        <dbReference type="ARBA" id="ARBA00023237"/>
    </source>
</evidence>
<dbReference type="InterPro" id="IPR036942">
    <property type="entry name" value="Beta-barrel_TonB_sf"/>
</dbReference>
<evidence type="ECO:0000313" key="8">
    <source>
        <dbReference type="EMBL" id="OAM88089.1"/>
    </source>
</evidence>
<dbReference type="InterPro" id="IPR012910">
    <property type="entry name" value="Plug_dom"/>
</dbReference>
<dbReference type="SUPFAM" id="SSF56935">
    <property type="entry name" value="Porins"/>
    <property type="match status" value="1"/>
</dbReference>
<evidence type="ECO:0000256" key="4">
    <source>
        <dbReference type="RuleBase" id="RU003357"/>
    </source>
</evidence>
<keyword evidence="3" id="KW-0998">Cell outer membrane</keyword>
<feature type="chain" id="PRO_5008088809" description="TonB-dependent receptor" evidence="5">
    <location>
        <begin position="25"/>
        <end position="974"/>
    </location>
</feature>
<dbReference type="PANTHER" id="PTHR40980">
    <property type="entry name" value="PLUG DOMAIN-CONTAINING PROTEIN"/>
    <property type="match status" value="1"/>
</dbReference>
<keyword evidence="2 4" id="KW-0472">Membrane</keyword>
<comment type="subcellular location">
    <subcellularLocation>
        <location evidence="1 4">Cell outer membrane</location>
    </subcellularLocation>
</comment>
<dbReference type="SUPFAM" id="SSF49452">
    <property type="entry name" value="Starch-binding domain-like"/>
    <property type="match status" value="1"/>
</dbReference>
<dbReference type="Pfam" id="PF13620">
    <property type="entry name" value="CarboxypepD_reg"/>
    <property type="match status" value="1"/>
</dbReference>
<dbReference type="NCBIfam" id="TIGR01782">
    <property type="entry name" value="TonB-Xanth-Caul"/>
    <property type="match status" value="1"/>
</dbReference>
<dbReference type="InterPro" id="IPR013784">
    <property type="entry name" value="Carb-bd-like_fold"/>
</dbReference>
<evidence type="ECO:0000259" key="6">
    <source>
        <dbReference type="Pfam" id="PF00593"/>
    </source>
</evidence>
<dbReference type="InterPro" id="IPR037066">
    <property type="entry name" value="Plug_dom_sf"/>
</dbReference>
<dbReference type="Pfam" id="PF00593">
    <property type="entry name" value="TonB_dep_Rec_b-barrel"/>
    <property type="match status" value="1"/>
</dbReference>
<feature type="signal peptide" evidence="5">
    <location>
        <begin position="1"/>
        <end position="24"/>
    </location>
</feature>
<dbReference type="RefSeq" id="WP_068771810.1">
    <property type="nucleotide sequence ID" value="NZ_CP109796.1"/>
</dbReference>
<proteinExistence type="inferred from homology"/>
<evidence type="ECO:0000256" key="2">
    <source>
        <dbReference type="ARBA" id="ARBA00023136"/>
    </source>
</evidence>
<feature type="domain" description="TonB-dependent receptor-like beta-barrel" evidence="6">
    <location>
        <begin position="473"/>
        <end position="940"/>
    </location>
</feature>
<feature type="domain" description="TonB-dependent receptor plug" evidence="7">
    <location>
        <begin position="138"/>
        <end position="240"/>
    </location>
</feature>
<organism evidence="8 9">
    <name type="scientific">Termitidicoccus mucosus</name>
    <dbReference type="NCBI Taxonomy" id="1184151"/>
    <lineage>
        <taxon>Bacteria</taxon>
        <taxon>Pseudomonadati</taxon>
        <taxon>Verrucomicrobiota</taxon>
        <taxon>Opitutia</taxon>
        <taxon>Opitutales</taxon>
        <taxon>Opitutaceae</taxon>
        <taxon>Termitidicoccus</taxon>
    </lineage>
</organism>
<dbReference type="GO" id="GO:0030246">
    <property type="term" value="F:carbohydrate binding"/>
    <property type="evidence" value="ECO:0007669"/>
    <property type="project" value="InterPro"/>
</dbReference>
<accession>A0A178IG63</accession>
<dbReference type="EMBL" id="LRRQ01000144">
    <property type="protein sequence ID" value="OAM88089.1"/>
    <property type="molecule type" value="Genomic_DNA"/>
</dbReference>
<dbReference type="Gene3D" id="2.170.130.10">
    <property type="entry name" value="TonB-dependent receptor, plug domain"/>
    <property type="match status" value="1"/>
</dbReference>
<comment type="similarity">
    <text evidence="4">Belongs to the TonB-dependent receptor family.</text>
</comment>
<dbReference type="Gene3D" id="2.40.170.20">
    <property type="entry name" value="TonB-dependent receptor, beta-barrel domain"/>
    <property type="match status" value="1"/>
</dbReference>
<dbReference type="STRING" id="1184151.AW736_18620"/>
<dbReference type="PANTHER" id="PTHR40980:SF4">
    <property type="entry name" value="TONB-DEPENDENT RECEPTOR-LIKE BETA-BARREL DOMAIN-CONTAINING PROTEIN"/>
    <property type="match status" value="1"/>
</dbReference>
<dbReference type="AlphaFoldDB" id="A0A178IG63"/>
<dbReference type="Pfam" id="PF07715">
    <property type="entry name" value="Plug"/>
    <property type="match status" value="1"/>
</dbReference>
<evidence type="ECO:0008006" key="10">
    <source>
        <dbReference type="Google" id="ProtNLM"/>
    </source>
</evidence>
<evidence type="ECO:0000256" key="1">
    <source>
        <dbReference type="ARBA" id="ARBA00004442"/>
    </source>
</evidence>
<reference evidence="8 9" key="1">
    <citation type="submission" date="2016-01" db="EMBL/GenBank/DDBJ databases">
        <title>High potential of lignocellulose degradation of a new Verrucomicrobia species.</title>
        <authorList>
            <person name="Wang Y."/>
            <person name="Shi Y."/>
            <person name="Qiu Z."/>
            <person name="Liu S."/>
            <person name="Yang H."/>
        </authorList>
    </citation>
    <scope>NUCLEOTIDE SEQUENCE [LARGE SCALE GENOMIC DNA]</scope>
    <source>
        <strain evidence="8 9">TSB47</strain>
    </source>
</reference>
<dbReference type="InterPro" id="IPR010104">
    <property type="entry name" value="TonB_rcpt_bac"/>
</dbReference>
<keyword evidence="4" id="KW-0798">TonB box</keyword>
<name>A0A178IG63_9BACT</name>
<comment type="caution">
    <text evidence="8">The sequence shown here is derived from an EMBL/GenBank/DDBJ whole genome shotgun (WGS) entry which is preliminary data.</text>
</comment>
<protein>
    <recommendedName>
        <fullName evidence="10">TonB-dependent receptor</fullName>
    </recommendedName>
</protein>
<sequence>MKTLLPRPAALLCALALAAASLHAQTDAAPGRLAGTVRNADTGRVLEGASVTVTTTSLQALTDELGNFVVRGVPVGEYVVMIAYTGVDSVYKSVQIGPDAETRIDVEMSSQIYNLPAFTVTGEREGNAAAIVRQKTADNIKNVVSMDAFGQLPNENAGELLIRLPGLAGEVNEDGDVTGMIIRGISPSLNTVSVNGNMQSSSGGMSRDYRTNSLTGAIFDELEVIKASTPDMGADSLGGAVNFKTRSALTMKEKRRIEYRVGARWAPTFLDQIPLRKQHNMHPLGNLQYQEVFDVFGGDRNLGISASAFYSQNVNGTYWTIQDYAYTTADPAYIWDYRTRNTLGDRQQTTFSLNADYIVSRSTKIFIRGFYNDAFEQGQENYIMRAYTRLQGDGTPYSPEAIGYYDAHTTEIEPTANSRFQVQSILYSFLTRERQLQVGAEHTFDRLKIDYDLSYNRNHGNLGNGAGDRDSGGLLTMEFDNVGWLVDKSGSEEYPRFVQTDGLSIYDPDSYKWVTLTTRNNKRNTDVYGGTINAKYALPIGIPAYIKTGYRYRRQKVEEINGTHRWYYGYNAANPFPLDPNYGIIVEGASDLPFYDTASVRRHQEENTVSSAAIGKWYQRQSDLEYDADQIYGGTRHVAEDVNAGYIMGQARFGSLGVLAGVRYEHTSVKGVGWMDLDGDHDYVEHGKFPLESEYGDFFPSVHLIYNLTSNLLARISWSNTIGRPDFTNFVPNKTVNDTALIVRINNNDLKPQYSENWDVSFEYYFEPVGQVSIGAFYKTIDDFIVSADMGTIGSGPDNGFGGAYDGYTLISQFNGGKAAVKGLELSWQQQFTSLPGFLKGIGALANFTLLSTGGDYGSTGKENPVTDLVKFVPRTGNAGITYRYKKISARVMANYTSSYLSDYAEDQVRLRYRDDRTTVNFSFAYTLRPEVRFYVDVINAFNEPQRWYRYSEDRLAQALYSGAAVYFGISGRF</sequence>
<keyword evidence="9" id="KW-1185">Reference proteome</keyword>
<dbReference type="Proteomes" id="UP000078486">
    <property type="component" value="Unassembled WGS sequence"/>
</dbReference>
<dbReference type="Gene3D" id="2.60.40.1120">
    <property type="entry name" value="Carboxypeptidase-like, regulatory domain"/>
    <property type="match status" value="1"/>
</dbReference>